<evidence type="ECO:0000256" key="1">
    <source>
        <dbReference type="ARBA" id="ARBA00004651"/>
    </source>
</evidence>
<feature type="transmembrane region" description="Helical" evidence="9">
    <location>
        <begin position="64"/>
        <end position="85"/>
    </location>
</feature>
<comment type="subcellular location">
    <subcellularLocation>
        <location evidence="9">Cell inner membrane</location>
        <topology evidence="9">Multi-pass membrane protein</topology>
    </subcellularLocation>
    <subcellularLocation>
        <location evidence="1">Cell membrane</location>
        <topology evidence="1">Multi-pass membrane protein</topology>
    </subcellularLocation>
</comment>
<evidence type="ECO:0000256" key="3">
    <source>
        <dbReference type="ARBA" id="ARBA00022448"/>
    </source>
</evidence>
<evidence type="ECO:0000256" key="9">
    <source>
        <dbReference type="RuleBase" id="RU363064"/>
    </source>
</evidence>
<feature type="transmembrane region" description="Helical" evidence="9">
    <location>
        <begin position="359"/>
        <end position="380"/>
    </location>
</feature>
<dbReference type="PANTHER" id="PTHR30330:SF3">
    <property type="entry name" value="TRANSCRIPTIONAL REGULATOR, LRP FAMILY"/>
    <property type="match status" value="1"/>
</dbReference>
<dbReference type="GO" id="GO:0005886">
    <property type="term" value="C:plasma membrane"/>
    <property type="evidence" value="ECO:0007669"/>
    <property type="project" value="UniProtKB-SubCell"/>
</dbReference>
<keyword evidence="5 9" id="KW-0812">Transmembrane</keyword>
<feature type="transmembrane region" description="Helical" evidence="9">
    <location>
        <begin position="298"/>
        <end position="317"/>
    </location>
</feature>
<gene>
    <name evidence="10" type="ORF">NMH_0576</name>
</gene>
<dbReference type="PANTHER" id="PTHR30330">
    <property type="entry name" value="AGSS FAMILY TRANSPORTER, SODIUM-ALANINE"/>
    <property type="match status" value="1"/>
</dbReference>
<sequence>MNRPVFGEKTKSIFQKNILSYWIFCAEITGHYKSGVLKIKQTKEKAMQVFLDNPKAFFETVSGWVWGPLMLMLLVGTGILLTVLLKGLQFTMLGYALKQAFMPPKKHKSGEGHEGDISHFAALMTALSATIGTGNIAGVATAVVTGGPGAVFWMWMTAIFGMATKYGEGVLAVKYRVNNSKGEMSGGPMYYIEKGLGKNWKWMAVAFALFGTFASFGIGSSVQSNSVAQAVQTSFGIEPAYTGITLTVLTAVVVLGGIKGIAKAASFIVPAMAVFYVLGGLSIIAINSDALMPAVKLIFSDAFSAQAVAGGAIGTVIRYGVARGVFSNEAGMGSAPIAAAAAKTDHPVRQALVSMTGTFLDTIVVCSITGIVLVMGLLGAGGEFVKPEVSGAALTTVTFQKMLPGIGGWIVTIGLIFFAYSTILGWCYYGEKCAVYVFGEKFAGLYRVGYVSSVMLGTVLSLDLVWLASDTFNGLMALPNLIALLLMAKVIVNETRDFKQKITNGELPH</sequence>
<dbReference type="NCBIfam" id="TIGR00835">
    <property type="entry name" value="agcS"/>
    <property type="match status" value="1"/>
</dbReference>
<keyword evidence="3 9" id="KW-0813">Transport</keyword>
<feature type="transmembrane region" description="Helical" evidence="9">
    <location>
        <begin position="450"/>
        <end position="468"/>
    </location>
</feature>
<evidence type="ECO:0000313" key="11">
    <source>
        <dbReference type="Proteomes" id="UP000032707"/>
    </source>
</evidence>
<evidence type="ECO:0000256" key="6">
    <source>
        <dbReference type="ARBA" id="ARBA00022847"/>
    </source>
</evidence>
<dbReference type="Proteomes" id="UP000032707">
    <property type="component" value="Unassembled WGS sequence"/>
</dbReference>
<keyword evidence="9" id="KW-0997">Cell inner membrane</keyword>
<feature type="transmembrane region" description="Helical" evidence="9">
    <location>
        <begin position="202"/>
        <end position="220"/>
    </location>
</feature>
<proteinExistence type="inferred from homology"/>
<evidence type="ECO:0000256" key="8">
    <source>
        <dbReference type="ARBA" id="ARBA00023136"/>
    </source>
</evidence>
<comment type="similarity">
    <text evidence="2 9">Belongs to the alanine or glycine:cation symporter (AGCS) (TC 2.A.25) family.</text>
</comment>
<dbReference type="FunFam" id="1.20.1740.10:FF:000004">
    <property type="entry name" value="Sodium:alanine symporter family protein"/>
    <property type="match status" value="1"/>
</dbReference>
<dbReference type="PATRIC" id="fig|909420.4.peg.413"/>
<evidence type="ECO:0000256" key="2">
    <source>
        <dbReference type="ARBA" id="ARBA00009261"/>
    </source>
</evidence>
<keyword evidence="4" id="KW-1003">Cell membrane</keyword>
<protein>
    <submittedName>
        <fullName evidence="10">Amino acid carrier family protein</fullName>
    </submittedName>
</protein>
<dbReference type="InterPro" id="IPR001463">
    <property type="entry name" value="Na/Ala_symport"/>
</dbReference>
<evidence type="ECO:0000256" key="4">
    <source>
        <dbReference type="ARBA" id="ARBA00022475"/>
    </source>
</evidence>
<keyword evidence="8 9" id="KW-0472">Membrane</keyword>
<dbReference type="AlphaFoldDB" id="E6MUY1"/>
<dbReference type="PRINTS" id="PR00175">
    <property type="entry name" value="NAALASMPORT"/>
</dbReference>
<keyword evidence="7 9" id="KW-1133">Transmembrane helix</keyword>
<feature type="transmembrane region" description="Helical" evidence="9">
    <location>
        <begin position="240"/>
        <end position="258"/>
    </location>
</feature>
<feature type="transmembrane region" description="Helical" evidence="9">
    <location>
        <begin position="265"/>
        <end position="286"/>
    </location>
</feature>
<evidence type="ECO:0000313" key="10">
    <source>
        <dbReference type="EMBL" id="EFV64647.1"/>
    </source>
</evidence>
<dbReference type="Pfam" id="PF01235">
    <property type="entry name" value="Na_Ala_symp"/>
    <property type="match status" value="1"/>
</dbReference>
<organism evidence="10 11">
    <name type="scientific">Neisseria meningitidis serogroup B / serotype 15 (strain H44/76)</name>
    <dbReference type="NCBI Taxonomy" id="909420"/>
    <lineage>
        <taxon>Bacteria</taxon>
        <taxon>Pseudomonadati</taxon>
        <taxon>Pseudomonadota</taxon>
        <taxon>Betaproteobacteria</taxon>
        <taxon>Neisseriales</taxon>
        <taxon>Neisseriaceae</taxon>
        <taxon>Neisseria</taxon>
    </lineage>
</organism>
<reference evidence="10 11" key="1">
    <citation type="journal article" date="2011" name="J. Bacteriol.">
        <title>Genome sequence of Neisseria meningitidis serogroup B strain H44/76.</title>
        <authorList>
            <person name="Piet J.R."/>
            <person name="Huis In 't Veld R.A."/>
            <person name="van Schaik B.D."/>
            <person name="van Kampen A.H."/>
            <person name="Baas F."/>
            <person name="van de Beek D."/>
            <person name="Pannekoek Y."/>
            <person name="van der Ende A."/>
        </authorList>
    </citation>
    <scope>NUCLEOTIDE SEQUENCE [LARGE SCALE GENOMIC DNA]</scope>
    <source>
        <strain evidence="10 11">H44/76</strain>
    </source>
</reference>
<name>E6MUY1_NEIMH</name>
<dbReference type="PROSITE" id="PS00873">
    <property type="entry name" value="NA_ALANINE_SYMP"/>
    <property type="match status" value="1"/>
</dbReference>
<evidence type="ECO:0000256" key="5">
    <source>
        <dbReference type="ARBA" id="ARBA00022692"/>
    </source>
</evidence>
<comment type="caution">
    <text evidence="10">The sequence shown here is derived from an EMBL/GenBank/DDBJ whole genome shotgun (WGS) entry which is preliminary data.</text>
</comment>
<feature type="transmembrane region" description="Helical" evidence="9">
    <location>
        <begin position="474"/>
        <end position="492"/>
    </location>
</feature>
<keyword evidence="6 9" id="KW-0769">Symport</keyword>
<accession>E6MUY1</accession>
<dbReference type="GO" id="GO:0005283">
    <property type="term" value="F:amino acid:sodium symporter activity"/>
    <property type="evidence" value="ECO:0007669"/>
    <property type="project" value="InterPro"/>
</dbReference>
<dbReference type="EMBL" id="AEQZ01000010">
    <property type="protein sequence ID" value="EFV64647.1"/>
    <property type="molecule type" value="Genomic_DNA"/>
</dbReference>
<evidence type="ECO:0000256" key="7">
    <source>
        <dbReference type="ARBA" id="ARBA00022989"/>
    </source>
</evidence>
<dbReference type="Gene3D" id="1.20.1740.10">
    <property type="entry name" value="Amino acid/polyamine transporter I"/>
    <property type="match status" value="1"/>
</dbReference>
<feature type="transmembrane region" description="Helical" evidence="9">
    <location>
        <begin position="406"/>
        <end position="429"/>
    </location>
</feature>